<comment type="caution">
    <text evidence="2">The sequence shown here is derived from an EMBL/GenBank/DDBJ whole genome shotgun (WGS) entry which is preliminary data.</text>
</comment>
<accession>A0A0R3E5E4</accession>
<evidence type="ECO:0008006" key="4">
    <source>
        <dbReference type="Google" id="ProtNLM"/>
    </source>
</evidence>
<evidence type="ECO:0000256" key="1">
    <source>
        <dbReference type="SAM" id="Phobius"/>
    </source>
</evidence>
<name>A0A0R3E5E4_9BRAD</name>
<evidence type="ECO:0000313" key="3">
    <source>
        <dbReference type="Proteomes" id="UP000051936"/>
    </source>
</evidence>
<protein>
    <recommendedName>
        <fullName evidence="4">Bll7505 protein CDS</fullName>
    </recommendedName>
</protein>
<reference evidence="2 3" key="1">
    <citation type="submission" date="2015-09" db="EMBL/GenBank/DDBJ databases">
        <title>Draft Genome Sequence of Bradyrhizobium manausense Strain BR 3351T, a Novel Symbiotic Nitrogen-Fixing Alphaproteobacterium Isolated from Brazilian Amazon Rain Forest.</title>
        <authorList>
            <person name="De Araujo J.L."/>
            <person name="Zilli J.E."/>
        </authorList>
    </citation>
    <scope>NUCLEOTIDE SEQUENCE [LARGE SCALE GENOMIC DNA]</scope>
    <source>
        <strain evidence="2 3">BR3351</strain>
    </source>
</reference>
<feature type="transmembrane region" description="Helical" evidence="1">
    <location>
        <begin position="29"/>
        <end position="51"/>
    </location>
</feature>
<feature type="transmembrane region" description="Helical" evidence="1">
    <location>
        <begin position="89"/>
        <end position="112"/>
    </location>
</feature>
<dbReference type="STRING" id="989370.AOQ71_03555"/>
<gene>
    <name evidence="2" type="ORF">AOQ71_03555</name>
</gene>
<sequence length="184" mass="20427">MIDSKQAAEALAEIDDIVQRVRQSRLYELASLAAIWWGVLVFAGNLVTWAWPLYAGYAWIAVDVVGVAGLVALRVFNPPHHAYGAAFDIRLLLVFVLFFAFGYLCTSVIGQFGPRQQGTFWPLYFMLFYMLAGLWFGTAFVAIGLVITALTLIGFFYIGAAFPLWMAFVNGGGLILGGLWMRRI</sequence>
<organism evidence="2 3">
    <name type="scientific">Bradyrhizobium manausense</name>
    <dbReference type="NCBI Taxonomy" id="989370"/>
    <lineage>
        <taxon>Bacteria</taxon>
        <taxon>Pseudomonadati</taxon>
        <taxon>Pseudomonadota</taxon>
        <taxon>Alphaproteobacteria</taxon>
        <taxon>Hyphomicrobiales</taxon>
        <taxon>Nitrobacteraceae</taxon>
        <taxon>Bradyrhizobium</taxon>
    </lineage>
</organism>
<dbReference type="Proteomes" id="UP000051936">
    <property type="component" value="Unassembled WGS sequence"/>
</dbReference>
<keyword evidence="1" id="KW-1133">Transmembrane helix</keyword>
<dbReference type="RefSeq" id="WP_057741995.1">
    <property type="nucleotide sequence ID" value="NZ_LJYG01000016.1"/>
</dbReference>
<dbReference type="EMBL" id="LJYG01000016">
    <property type="protein sequence ID" value="KRQ17339.1"/>
    <property type="molecule type" value="Genomic_DNA"/>
</dbReference>
<keyword evidence="1" id="KW-0472">Membrane</keyword>
<proteinExistence type="predicted"/>
<feature type="transmembrane region" description="Helical" evidence="1">
    <location>
        <begin position="57"/>
        <end position="77"/>
    </location>
</feature>
<evidence type="ECO:0000313" key="2">
    <source>
        <dbReference type="EMBL" id="KRQ17339.1"/>
    </source>
</evidence>
<dbReference type="AlphaFoldDB" id="A0A0R3E5E4"/>
<keyword evidence="3" id="KW-1185">Reference proteome</keyword>
<feature type="transmembrane region" description="Helical" evidence="1">
    <location>
        <begin position="124"/>
        <end position="157"/>
    </location>
</feature>
<keyword evidence="1" id="KW-0812">Transmembrane</keyword>
<dbReference type="OrthoDB" id="8231810at2"/>
<feature type="transmembrane region" description="Helical" evidence="1">
    <location>
        <begin position="164"/>
        <end position="181"/>
    </location>
</feature>